<accession>A0AAV7WVP0</accession>
<sequence>MLPRHQPHDINGGASNLEVPGAVGAAHGDWCGGRDCQVTRLLRVPELHKWHAMTLRWAQTETRVLRALRDKGQTHTGYDTCEELVTQLEI</sequence>
<evidence type="ECO:0000313" key="1">
    <source>
        <dbReference type="EMBL" id="KAJ1216767.1"/>
    </source>
</evidence>
<dbReference type="EMBL" id="JANPWB010000001">
    <property type="protein sequence ID" value="KAJ1216767.1"/>
    <property type="molecule type" value="Genomic_DNA"/>
</dbReference>
<dbReference type="Proteomes" id="UP001066276">
    <property type="component" value="Chromosome 1_1"/>
</dbReference>
<evidence type="ECO:0000313" key="2">
    <source>
        <dbReference type="Proteomes" id="UP001066276"/>
    </source>
</evidence>
<keyword evidence="2" id="KW-1185">Reference proteome</keyword>
<comment type="caution">
    <text evidence="1">The sequence shown here is derived from an EMBL/GenBank/DDBJ whole genome shotgun (WGS) entry which is preliminary data.</text>
</comment>
<proteinExistence type="predicted"/>
<name>A0AAV7WVP0_PLEWA</name>
<protein>
    <submittedName>
        <fullName evidence="1">Uncharacterized protein</fullName>
    </submittedName>
</protein>
<gene>
    <name evidence="1" type="ORF">NDU88_004366</name>
</gene>
<organism evidence="1 2">
    <name type="scientific">Pleurodeles waltl</name>
    <name type="common">Iberian ribbed newt</name>
    <dbReference type="NCBI Taxonomy" id="8319"/>
    <lineage>
        <taxon>Eukaryota</taxon>
        <taxon>Metazoa</taxon>
        <taxon>Chordata</taxon>
        <taxon>Craniata</taxon>
        <taxon>Vertebrata</taxon>
        <taxon>Euteleostomi</taxon>
        <taxon>Amphibia</taxon>
        <taxon>Batrachia</taxon>
        <taxon>Caudata</taxon>
        <taxon>Salamandroidea</taxon>
        <taxon>Salamandridae</taxon>
        <taxon>Pleurodelinae</taxon>
        <taxon>Pleurodeles</taxon>
    </lineage>
</organism>
<dbReference type="AlphaFoldDB" id="A0AAV7WVP0"/>
<reference evidence="1" key="1">
    <citation type="journal article" date="2022" name="bioRxiv">
        <title>Sequencing and chromosome-scale assembly of the giantPleurodeles waltlgenome.</title>
        <authorList>
            <person name="Brown T."/>
            <person name="Elewa A."/>
            <person name="Iarovenko S."/>
            <person name="Subramanian E."/>
            <person name="Araus A.J."/>
            <person name="Petzold A."/>
            <person name="Susuki M."/>
            <person name="Suzuki K.-i.T."/>
            <person name="Hayashi T."/>
            <person name="Toyoda A."/>
            <person name="Oliveira C."/>
            <person name="Osipova E."/>
            <person name="Leigh N.D."/>
            <person name="Simon A."/>
            <person name="Yun M.H."/>
        </authorList>
    </citation>
    <scope>NUCLEOTIDE SEQUENCE</scope>
    <source>
        <strain evidence="1">20211129_DDA</strain>
        <tissue evidence="1">Liver</tissue>
    </source>
</reference>